<evidence type="ECO:0000256" key="1">
    <source>
        <dbReference type="SAM" id="MobiDB-lite"/>
    </source>
</evidence>
<reference evidence="3 5" key="2">
    <citation type="submission" date="2020-08" db="EMBL/GenBank/DDBJ databases">
        <title>Genomic Encyclopedia of Type Strains, Phase III (KMG-III): the genomes of soil and plant-associated and newly described type strains.</title>
        <authorList>
            <person name="Whitman W."/>
        </authorList>
    </citation>
    <scope>NUCLEOTIDE SEQUENCE [LARGE SCALE GENOMIC DNA]</scope>
    <source>
        <strain evidence="3 5">CECT 8088</strain>
    </source>
</reference>
<proteinExistence type="predicted"/>
<sequence length="135" mass="13668">MRGALILTLSLLGTPVAFAQGAPGMIGQTTTGANAAKTTAGAAKPLPSTLDNRTYAPGTREDFERHPLPQDHAIAHIGSLPVRVRAPVTPAYNGAGTYSTVAGQPANGRGQAMSAQMMSTGAQGQDIPANPAPIP</sequence>
<dbReference type="EMBL" id="JABXXQ010000125">
    <property type="protein sequence ID" value="NVN30270.1"/>
    <property type="molecule type" value="Genomic_DNA"/>
</dbReference>
<evidence type="ECO:0000313" key="6">
    <source>
        <dbReference type="Proteomes" id="UP000565205"/>
    </source>
</evidence>
<keyword evidence="5" id="KW-1185">Reference proteome</keyword>
<feature type="chain" id="PRO_5036241476" evidence="2">
    <location>
        <begin position="20"/>
        <end position="135"/>
    </location>
</feature>
<evidence type="ECO:0000313" key="5">
    <source>
        <dbReference type="Proteomes" id="UP000557688"/>
    </source>
</evidence>
<dbReference type="Proteomes" id="UP000565205">
    <property type="component" value="Unassembled WGS sequence"/>
</dbReference>
<dbReference type="Proteomes" id="UP000557688">
    <property type="component" value="Unassembled WGS sequence"/>
</dbReference>
<feature type="compositionally biased region" description="Polar residues" evidence="1">
    <location>
        <begin position="113"/>
        <end position="123"/>
    </location>
</feature>
<dbReference type="EMBL" id="JACHXV010000006">
    <property type="protein sequence ID" value="MBB3174060.1"/>
    <property type="molecule type" value="Genomic_DNA"/>
</dbReference>
<name>A0A850NQ74_9PROT</name>
<feature type="signal peptide" evidence="2">
    <location>
        <begin position="1"/>
        <end position="19"/>
    </location>
</feature>
<reference evidence="4 6" key="1">
    <citation type="submission" date="2020-06" db="EMBL/GenBank/DDBJ databases">
        <title>Description of novel acetic acid bacteria.</title>
        <authorList>
            <person name="Sombolestani A."/>
        </authorList>
    </citation>
    <scope>NUCLEOTIDE SEQUENCE [LARGE SCALE GENOMIC DNA]</scope>
    <source>
        <strain evidence="4 6">LMG 26838</strain>
    </source>
</reference>
<accession>A0A850NQ74</accession>
<protein>
    <submittedName>
        <fullName evidence="4">Uncharacterized protein</fullName>
    </submittedName>
</protein>
<dbReference type="AlphaFoldDB" id="A0A850NQ74"/>
<comment type="caution">
    <text evidence="4">The sequence shown here is derived from an EMBL/GenBank/DDBJ whole genome shotgun (WGS) entry which is preliminary data.</text>
</comment>
<evidence type="ECO:0000313" key="4">
    <source>
        <dbReference type="EMBL" id="NVN30270.1"/>
    </source>
</evidence>
<gene>
    <name evidence="3" type="ORF">FHR90_001896</name>
    <name evidence="4" type="ORF">HUK83_07980</name>
</gene>
<keyword evidence="2" id="KW-0732">Signal</keyword>
<evidence type="ECO:0000313" key="3">
    <source>
        <dbReference type="EMBL" id="MBB3174060.1"/>
    </source>
</evidence>
<feature type="region of interest" description="Disordered" evidence="1">
    <location>
        <begin position="95"/>
        <end position="135"/>
    </location>
</feature>
<organism evidence="4 6">
    <name type="scientific">Endobacter medicaginis</name>
    <dbReference type="NCBI Taxonomy" id="1181271"/>
    <lineage>
        <taxon>Bacteria</taxon>
        <taxon>Pseudomonadati</taxon>
        <taxon>Pseudomonadota</taxon>
        <taxon>Alphaproteobacteria</taxon>
        <taxon>Acetobacterales</taxon>
        <taxon>Acetobacteraceae</taxon>
        <taxon>Endobacter</taxon>
    </lineage>
</organism>
<dbReference type="RefSeq" id="WP_176623668.1">
    <property type="nucleotide sequence ID" value="NZ_JABXXQ010000125.1"/>
</dbReference>
<evidence type="ECO:0000256" key="2">
    <source>
        <dbReference type="SAM" id="SignalP"/>
    </source>
</evidence>